<feature type="region of interest" description="Disordered" evidence="11">
    <location>
        <begin position="110"/>
        <end position="190"/>
    </location>
</feature>
<dbReference type="GO" id="GO:0016740">
    <property type="term" value="F:transferase activity"/>
    <property type="evidence" value="ECO:0007669"/>
    <property type="project" value="UniProtKB-KW"/>
</dbReference>
<keyword evidence="7" id="KW-0274">FAD</keyword>
<evidence type="ECO:0000256" key="10">
    <source>
        <dbReference type="ARBA" id="ARBA00048540"/>
    </source>
</evidence>
<sequence>MTEVEASVARFAAMGTRVELHLFGRDDPDALAAARAAVEAVEDSLTVRRESPAAALNRVLARGGETVVADPLLWEALLAVDAMWRATGGLFDPCVGGDVPARGWRGAAANPFKPVPRRTPGPSWEGCSDSCETSPTWTPASAGVAREGEETIFRQRSTSGDMAGVASSSPPPSPLDPGLRRWTSAHGADDTAPVPRWSALRIDRATRRVAATRPLALDFGGFGKGYALDRAAAVLRAAGVTSAFLSAGESSIAVIGEHPLGGGWPLAIPHPEIDGVWLTELELTDASLSVSSTVGAGAAKPGRAAMVRPADGAIVTRAATAVAVATTGAEAEALSTALLVADAPALGHLRAAAPDRRFLFSHDAPTRADRPMELTA</sequence>
<dbReference type="EC" id="2.7.1.180" evidence="2"/>
<evidence type="ECO:0000256" key="8">
    <source>
        <dbReference type="ARBA" id="ARBA00022842"/>
    </source>
</evidence>
<evidence type="ECO:0000256" key="5">
    <source>
        <dbReference type="ARBA" id="ARBA00022679"/>
    </source>
</evidence>
<keyword evidence="4" id="KW-0285">Flavoprotein</keyword>
<evidence type="ECO:0000256" key="11">
    <source>
        <dbReference type="SAM" id="MobiDB-lite"/>
    </source>
</evidence>
<comment type="catalytic activity">
    <reaction evidence="10">
        <text>L-threonyl-[protein] + FAD = FMN-L-threonyl-[protein] + AMP + H(+)</text>
        <dbReference type="Rhea" id="RHEA:36847"/>
        <dbReference type="Rhea" id="RHEA-COMP:11060"/>
        <dbReference type="Rhea" id="RHEA-COMP:11061"/>
        <dbReference type="ChEBI" id="CHEBI:15378"/>
        <dbReference type="ChEBI" id="CHEBI:30013"/>
        <dbReference type="ChEBI" id="CHEBI:57692"/>
        <dbReference type="ChEBI" id="CHEBI:74257"/>
        <dbReference type="ChEBI" id="CHEBI:456215"/>
        <dbReference type="EC" id="2.7.1.180"/>
    </reaction>
</comment>
<evidence type="ECO:0000313" key="12">
    <source>
        <dbReference type="EMBL" id="MBW6531125.1"/>
    </source>
</evidence>
<dbReference type="EMBL" id="JAHXZN010000002">
    <property type="protein sequence ID" value="MBW6531125.1"/>
    <property type="molecule type" value="Genomic_DNA"/>
</dbReference>
<keyword evidence="5 12" id="KW-0808">Transferase</keyword>
<gene>
    <name evidence="12" type="ORF">KZ820_10295</name>
</gene>
<dbReference type="RefSeq" id="WP_219748507.1">
    <property type="nucleotide sequence ID" value="NZ_JAHXZN010000002.1"/>
</dbReference>
<dbReference type="Gene3D" id="3.10.520.10">
    <property type="entry name" value="ApbE-like domains"/>
    <property type="match status" value="1"/>
</dbReference>
<evidence type="ECO:0000256" key="2">
    <source>
        <dbReference type="ARBA" id="ARBA00011955"/>
    </source>
</evidence>
<feature type="compositionally biased region" description="Polar residues" evidence="11">
    <location>
        <begin position="130"/>
        <end position="139"/>
    </location>
</feature>
<evidence type="ECO:0000256" key="1">
    <source>
        <dbReference type="ARBA" id="ARBA00001946"/>
    </source>
</evidence>
<evidence type="ECO:0000256" key="9">
    <source>
        <dbReference type="ARBA" id="ARBA00031306"/>
    </source>
</evidence>
<accession>A0ABS7BNN4</accession>
<evidence type="ECO:0000256" key="4">
    <source>
        <dbReference type="ARBA" id="ARBA00022630"/>
    </source>
</evidence>
<evidence type="ECO:0000256" key="3">
    <source>
        <dbReference type="ARBA" id="ARBA00016337"/>
    </source>
</evidence>
<evidence type="ECO:0000313" key="13">
    <source>
        <dbReference type="Proteomes" id="UP000759103"/>
    </source>
</evidence>
<dbReference type="Pfam" id="PF02424">
    <property type="entry name" value="ApbE"/>
    <property type="match status" value="2"/>
</dbReference>
<comment type="caution">
    <text evidence="12">The sequence shown here is derived from an EMBL/GenBank/DDBJ whole genome shotgun (WGS) entry which is preliminary data.</text>
</comment>
<protein>
    <recommendedName>
        <fullName evidence="3">FAD:protein FMN transferase</fullName>
        <ecNumber evidence="2">2.7.1.180</ecNumber>
    </recommendedName>
    <alternativeName>
        <fullName evidence="9">Flavin transferase</fullName>
    </alternativeName>
</protein>
<organism evidence="12 13">
    <name type="scientific">Sphingomonas citri</name>
    <dbReference type="NCBI Taxonomy" id="2862499"/>
    <lineage>
        <taxon>Bacteria</taxon>
        <taxon>Pseudomonadati</taxon>
        <taxon>Pseudomonadota</taxon>
        <taxon>Alphaproteobacteria</taxon>
        <taxon>Sphingomonadales</taxon>
        <taxon>Sphingomonadaceae</taxon>
        <taxon>Sphingomonas</taxon>
    </lineage>
</organism>
<keyword evidence="13" id="KW-1185">Reference proteome</keyword>
<name>A0ABS7BNN4_9SPHN</name>
<proteinExistence type="predicted"/>
<dbReference type="InterPro" id="IPR024932">
    <property type="entry name" value="ApbE"/>
</dbReference>
<dbReference type="SUPFAM" id="SSF143631">
    <property type="entry name" value="ApbE-like"/>
    <property type="match status" value="2"/>
</dbReference>
<keyword evidence="8" id="KW-0460">Magnesium</keyword>
<comment type="cofactor">
    <cofactor evidence="1">
        <name>Mg(2+)</name>
        <dbReference type="ChEBI" id="CHEBI:18420"/>
    </cofactor>
</comment>
<keyword evidence="6" id="KW-0479">Metal-binding</keyword>
<dbReference type="Proteomes" id="UP000759103">
    <property type="component" value="Unassembled WGS sequence"/>
</dbReference>
<dbReference type="PANTHER" id="PTHR30040:SF2">
    <property type="entry name" value="FAD:PROTEIN FMN TRANSFERASE"/>
    <property type="match status" value="1"/>
</dbReference>
<dbReference type="PANTHER" id="PTHR30040">
    <property type="entry name" value="THIAMINE BIOSYNTHESIS LIPOPROTEIN APBE"/>
    <property type="match status" value="1"/>
</dbReference>
<dbReference type="InterPro" id="IPR003374">
    <property type="entry name" value="ApbE-like_sf"/>
</dbReference>
<evidence type="ECO:0000256" key="7">
    <source>
        <dbReference type="ARBA" id="ARBA00022827"/>
    </source>
</evidence>
<reference evidence="12 13" key="1">
    <citation type="submission" date="2021-07" db="EMBL/GenBank/DDBJ databases">
        <title>Sphingomonas sp.</title>
        <authorList>
            <person name="Feng G."/>
            <person name="Li J."/>
            <person name="Pan M."/>
        </authorList>
    </citation>
    <scope>NUCLEOTIDE SEQUENCE [LARGE SCALE GENOMIC DNA]</scope>
    <source>
        <strain evidence="12 13">RRHST34</strain>
    </source>
</reference>
<evidence type="ECO:0000256" key="6">
    <source>
        <dbReference type="ARBA" id="ARBA00022723"/>
    </source>
</evidence>